<evidence type="ECO:0000313" key="3">
    <source>
        <dbReference type="EMBL" id="KDO45030.1"/>
    </source>
</evidence>
<dbReference type="eggNOG" id="KOG0908">
    <property type="taxonomic scope" value="Eukaryota"/>
</dbReference>
<comment type="similarity">
    <text evidence="1">Belongs to the PITHD1 family.</text>
</comment>
<reference evidence="3 4" key="1">
    <citation type="submission" date="2014-04" db="EMBL/GenBank/DDBJ databases">
        <authorList>
            <consortium name="International Citrus Genome Consortium"/>
            <person name="Gmitter F."/>
            <person name="Chen C."/>
            <person name="Farmerie W."/>
            <person name="Harkins T."/>
            <person name="Desany B."/>
            <person name="Mohiuddin M."/>
            <person name="Kodira C."/>
            <person name="Borodovsky M."/>
            <person name="Lomsadze A."/>
            <person name="Burns P."/>
            <person name="Jenkins J."/>
            <person name="Prochnik S."/>
            <person name="Shu S."/>
            <person name="Chapman J."/>
            <person name="Pitluck S."/>
            <person name="Schmutz J."/>
            <person name="Rokhsar D."/>
        </authorList>
    </citation>
    <scope>NUCLEOTIDE SEQUENCE</scope>
</reference>
<feature type="domain" description="PITH" evidence="2">
    <location>
        <begin position="1"/>
        <end position="135"/>
    </location>
</feature>
<dbReference type="PROSITE" id="PS51532">
    <property type="entry name" value="PITH"/>
    <property type="match status" value="1"/>
</dbReference>
<dbReference type="Pfam" id="PF06201">
    <property type="entry name" value="PITH"/>
    <property type="match status" value="1"/>
</dbReference>
<dbReference type="Proteomes" id="UP000027120">
    <property type="component" value="Unassembled WGS sequence"/>
</dbReference>
<dbReference type="PANTHER" id="PTHR12175:SF5">
    <property type="entry name" value="OS03G0795500 PROTEIN"/>
    <property type="match status" value="1"/>
</dbReference>
<dbReference type="InterPro" id="IPR037047">
    <property type="entry name" value="PITH_dom_sf"/>
</dbReference>
<evidence type="ECO:0000256" key="1">
    <source>
        <dbReference type="ARBA" id="ARBA00025788"/>
    </source>
</evidence>
<feature type="non-terminal residue" evidence="3">
    <location>
        <position position="1"/>
    </location>
</feature>
<dbReference type="InterPro" id="IPR045099">
    <property type="entry name" value="PITH1-like"/>
</dbReference>
<dbReference type="SMR" id="A0A067DTY2"/>
<dbReference type="GO" id="GO:0005737">
    <property type="term" value="C:cytoplasm"/>
    <property type="evidence" value="ECO:0007669"/>
    <property type="project" value="UniProtKB-ARBA"/>
</dbReference>
<dbReference type="STRING" id="2711.A0A067DTY2"/>
<proteinExistence type="inferred from homology"/>
<dbReference type="Gene3D" id="2.60.120.470">
    <property type="entry name" value="PITH domain"/>
    <property type="match status" value="1"/>
</dbReference>
<protein>
    <recommendedName>
        <fullName evidence="2">PITH domain-containing protein</fullName>
    </recommendedName>
</protein>
<evidence type="ECO:0000313" key="4">
    <source>
        <dbReference type="Proteomes" id="UP000027120"/>
    </source>
</evidence>
<dbReference type="EMBL" id="KK785277">
    <property type="protein sequence ID" value="KDO45030.1"/>
    <property type="molecule type" value="Genomic_DNA"/>
</dbReference>
<dbReference type="PANTHER" id="PTHR12175">
    <property type="entry name" value="AD039 HT014 THIOREDOXIN FAMILY TRP26"/>
    <property type="match status" value="1"/>
</dbReference>
<name>A0A067DTY2_CITSI</name>
<dbReference type="AlphaFoldDB" id="A0A067DTY2"/>
<organism evidence="3 4">
    <name type="scientific">Citrus sinensis</name>
    <name type="common">Sweet orange</name>
    <name type="synonym">Citrus aurantium var. sinensis</name>
    <dbReference type="NCBI Taxonomy" id="2711"/>
    <lineage>
        <taxon>Eukaryota</taxon>
        <taxon>Viridiplantae</taxon>
        <taxon>Streptophyta</taxon>
        <taxon>Embryophyta</taxon>
        <taxon>Tracheophyta</taxon>
        <taxon>Spermatophyta</taxon>
        <taxon>Magnoliopsida</taxon>
        <taxon>eudicotyledons</taxon>
        <taxon>Gunneridae</taxon>
        <taxon>Pentapetalae</taxon>
        <taxon>rosids</taxon>
        <taxon>malvids</taxon>
        <taxon>Sapindales</taxon>
        <taxon>Rutaceae</taxon>
        <taxon>Aurantioideae</taxon>
        <taxon>Citrus</taxon>
    </lineage>
</organism>
<keyword evidence="4" id="KW-1185">Reference proteome</keyword>
<dbReference type="InterPro" id="IPR008979">
    <property type="entry name" value="Galactose-bd-like_sf"/>
</dbReference>
<evidence type="ECO:0000259" key="2">
    <source>
        <dbReference type="PROSITE" id="PS51532"/>
    </source>
</evidence>
<dbReference type="PaxDb" id="2711-XP_006471646.1"/>
<accession>A0A067DTY2</accession>
<gene>
    <name evidence="3" type="ORF">CISIN_1g039218mg</name>
</gene>
<sequence>GYREDEGLYLESDADEQLLIYLPFTQVVKLHSIVVKGPEEEGPKTVKLFSNREHMGFSNVNDFPPSDTAVLTPDNLKGKPVVLKFVKFQNVRSLTIFIEDNQSDSEVTKVNKIALFGTTVETTDMKGLKKIEDNH</sequence>
<dbReference type="InterPro" id="IPR010400">
    <property type="entry name" value="PITH_dom"/>
</dbReference>
<dbReference type="SUPFAM" id="SSF49785">
    <property type="entry name" value="Galactose-binding domain-like"/>
    <property type="match status" value="1"/>
</dbReference>